<dbReference type="OMA" id="YDLWNPT"/>
<evidence type="ECO:0000256" key="2">
    <source>
        <dbReference type="SAM" id="Phobius"/>
    </source>
</evidence>
<dbReference type="OrthoDB" id="289202at2759"/>
<dbReference type="AlphaFoldDB" id="A0A0V0QDI1"/>
<comment type="caution">
    <text evidence="3">The sequence shown here is derived from an EMBL/GenBank/DDBJ whole genome shotgun (WGS) entry which is preliminary data.</text>
</comment>
<dbReference type="Proteomes" id="UP000054937">
    <property type="component" value="Unassembled WGS sequence"/>
</dbReference>
<reference evidence="3 4" key="1">
    <citation type="journal article" date="2015" name="Sci. Rep.">
        <title>Genome of the facultative scuticociliatosis pathogen Pseudocohnilembus persalinus provides insight into its virulence through horizontal gene transfer.</title>
        <authorList>
            <person name="Xiong J."/>
            <person name="Wang G."/>
            <person name="Cheng J."/>
            <person name="Tian M."/>
            <person name="Pan X."/>
            <person name="Warren A."/>
            <person name="Jiang C."/>
            <person name="Yuan D."/>
            <person name="Miao W."/>
        </authorList>
    </citation>
    <scope>NUCLEOTIDE SEQUENCE [LARGE SCALE GENOMIC DNA]</scope>
    <source>
        <strain evidence="3">36N120E</strain>
    </source>
</reference>
<keyword evidence="2" id="KW-0812">Transmembrane</keyword>
<feature type="region of interest" description="Disordered" evidence="1">
    <location>
        <begin position="1"/>
        <end position="24"/>
    </location>
</feature>
<dbReference type="InParanoid" id="A0A0V0QDI1"/>
<gene>
    <name evidence="3" type="ORF">PPERSA_10741</name>
</gene>
<accession>A0A0V0QDI1</accession>
<dbReference type="EMBL" id="LDAU01000194">
    <property type="protein sequence ID" value="KRX00242.1"/>
    <property type="molecule type" value="Genomic_DNA"/>
</dbReference>
<protein>
    <submittedName>
        <fullName evidence="3">Uncharacterized protein</fullName>
    </submittedName>
</protein>
<keyword evidence="2" id="KW-1133">Transmembrane helix</keyword>
<keyword evidence="4" id="KW-1185">Reference proteome</keyword>
<evidence type="ECO:0000313" key="3">
    <source>
        <dbReference type="EMBL" id="KRX00242.1"/>
    </source>
</evidence>
<sequence length="415" mass="48443">METKKNIQKNPLQAPKIAPQIPENQAQISPKKVANYKEIQHEKQKDFIQKKVKEFSKNIEAKIWETQLTVAKPPFMNSNFTKWRASILQSMKEFMEGYSFQDQQYFMQNFYEQVEKKLLADYVLKLKQPYFDQIYFNNYAVPKSLDIKFLKTHNTQELQQLTQKLAYQITEWCLQIELSVDLTQKAEDYGLYSNKMSDSQLYTELKKDLTGEKKRTYAELTVKYFKQFISYGMKNISEILWSTGMSKTNITYTSLLLVYYTFLGTGSIPISVIIPKSKLAMIAGGVLGSLALGKIAENLDTNELISELEDLHAVFYSITEKLKVWNQKGEKAIMNCLASQTPLQKEIQKKELDQTFKELLEQTEKFKEQQEQMLQVIDLVEKEVEGGWTVLEHKRDAEPEILDQQQIIEMKKDQN</sequence>
<evidence type="ECO:0000313" key="4">
    <source>
        <dbReference type="Proteomes" id="UP000054937"/>
    </source>
</evidence>
<organism evidence="3 4">
    <name type="scientific">Pseudocohnilembus persalinus</name>
    <name type="common">Ciliate</name>
    <dbReference type="NCBI Taxonomy" id="266149"/>
    <lineage>
        <taxon>Eukaryota</taxon>
        <taxon>Sar</taxon>
        <taxon>Alveolata</taxon>
        <taxon>Ciliophora</taxon>
        <taxon>Intramacronucleata</taxon>
        <taxon>Oligohymenophorea</taxon>
        <taxon>Scuticociliatia</taxon>
        <taxon>Philasterida</taxon>
        <taxon>Pseudocohnilembidae</taxon>
        <taxon>Pseudocohnilembus</taxon>
    </lineage>
</organism>
<feature type="transmembrane region" description="Helical" evidence="2">
    <location>
        <begin position="252"/>
        <end position="274"/>
    </location>
</feature>
<keyword evidence="2" id="KW-0472">Membrane</keyword>
<name>A0A0V0QDI1_PSEPJ</name>
<proteinExistence type="predicted"/>
<evidence type="ECO:0000256" key="1">
    <source>
        <dbReference type="SAM" id="MobiDB-lite"/>
    </source>
</evidence>